<keyword evidence="2" id="KW-1185">Reference proteome</keyword>
<organism evidence="1 2">
    <name type="scientific">Aphanomyces euteiches</name>
    <dbReference type="NCBI Taxonomy" id="100861"/>
    <lineage>
        <taxon>Eukaryota</taxon>
        <taxon>Sar</taxon>
        <taxon>Stramenopiles</taxon>
        <taxon>Oomycota</taxon>
        <taxon>Saprolegniomycetes</taxon>
        <taxon>Saprolegniales</taxon>
        <taxon>Verrucalvaceae</taxon>
        <taxon>Aphanomyces</taxon>
    </lineage>
</organism>
<dbReference type="Proteomes" id="UP000481153">
    <property type="component" value="Unassembled WGS sequence"/>
</dbReference>
<dbReference type="VEuPathDB" id="FungiDB:AeMF1_006485"/>
<protein>
    <submittedName>
        <fullName evidence="1">Uncharacterized protein</fullName>
    </submittedName>
</protein>
<reference evidence="1 2" key="1">
    <citation type="submission" date="2019-07" db="EMBL/GenBank/DDBJ databases">
        <title>Genomics analysis of Aphanomyces spp. identifies a new class of oomycete effector associated with host adaptation.</title>
        <authorList>
            <person name="Gaulin E."/>
        </authorList>
    </citation>
    <scope>NUCLEOTIDE SEQUENCE [LARGE SCALE GENOMIC DNA]</scope>
    <source>
        <strain evidence="1 2">ATCC 201684</strain>
    </source>
</reference>
<proteinExistence type="predicted"/>
<gene>
    <name evidence="1" type="ORF">Ae201684_019122</name>
</gene>
<dbReference type="AlphaFoldDB" id="A0A6G0W3H2"/>
<accession>A0A6G0W3H2</accession>
<evidence type="ECO:0000313" key="1">
    <source>
        <dbReference type="EMBL" id="KAF0721483.1"/>
    </source>
</evidence>
<name>A0A6G0W3H2_9STRA</name>
<dbReference type="EMBL" id="VJMJ01000400">
    <property type="protein sequence ID" value="KAF0721483.1"/>
    <property type="molecule type" value="Genomic_DNA"/>
</dbReference>
<evidence type="ECO:0000313" key="2">
    <source>
        <dbReference type="Proteomes" id="UP000481153"/>
    </source>
</evidence>
<sequence>MVATAVSSELRESFMINGVAPVTLRDIDSRLENFRVSMIEVLRKDSAEPALSDVSHENLQVKWKTWSANDGQICHFVPPGWEFPARIRPYKLLSQQHDVNPKHQMRNRRVFSVMCELESIARDSKFIPKRCQIHKLHVAGADELFQRCFPILLAKLYSRGSQQRCEEIACSTVYNRLCIFHKSVSS</sequence>
<comment type="caution">
    <text evidence="1">The sequence shown here is derived from an EMBL/GenBank/DDBJ whole genome shotgun (WGS) entry which is preliminary data.</text>
</comment>